<evidence type="ECO:0000256" key="7">
    <source>
        <dbReference type="ARBA" id="ARBA00023203"/>
    </source>
</evidence>
<evidence type="ECO:0000256" key="4">
    <source>
        <dbReference type="ARBA" id="ARBA00022490"/>
    </source>
</evidence>
<dbReference type="InterPro" id="IPR017383">
    <property type="entry name" value="ARPC1"/>
</dbReference>
<dbReference type="EMBL" id="DS985258">
    <property type="protein sequence ID" value="EDV20660.1"/>
    <property type="molecule type" value="Genomic_DNA"/>
</dbReference>
<evidence type="ECO:0000256" key="5">
    <source>
        <dbReference type="ARBA" id="ARBA00022574"/>
    </source>
</evidence>
<keyword evidence="9" id="KW-0539">Nucleus</keyword>
<reference evidence="12 13" key="1">
    <citation type="journal article" date="2008" name="Nature">
        <title>The Trichoplax genome and the nature of placozoans.</title>
        <authorList>
            <person name="Srivastava M."/>
            <person name="Begovic E."/>
            <person name="Chapman J."/>
            <person name="Putnam N.H."/>
            <person name="Hellsten U."/>
            <person name="Kawashima T."/>
            <person name="Kuo A."/>
            <person name="Mitros T."/>
            <person name="Salamov A."/>
            <person name="Carpenter M.L."/>
            <person name="Signorovitch A.Y."/>
            <person name="Moreno M.A."/>
            <person name="Kamm K."/>
            <person name="Grimwood J."/>
            <person name="Schmutz J."/>
            <person name="Shapiro H."/>
            <person name="Grigoriev I.V."/>
            <person name="Buss L.W."/>
            <person name="Schierwater B."/>
            <person name="Dellaporta S.L."/>
            <person name="Rokhsar D.S."/>
        </authorList>
    </citation>
    <scope>NUCLEOTIDE SEQUENCE [LARGE SCALE GENOMIC DNA]</scope>
    <source>
        <strain evidence="12 13">Grell-BS-1999</strain>
    </source>
</reference>
<dbReference type="SMART" id="SM00320">
    <property type="entry name" value="WD40"/>
    <property type="match status" value="6"/>
</dbReference>
<dbReference type="InterPro" id="IPR001680">
    <property type="entry name" value="WD40_rpt"/>
</dbReference>
<dbReference type="OMA" id="YVWEPSP"/>
<gene>
    <name evidence="12" type="ORF">TRIADDRAFT_60814</name>
</gene>
<dbReference type="InterPro" id="IPR036322">
    <property type="entry name" value="WD40_repeat_dom_sf"/>
</dbReference>
<keyword evidence="4 10" id="KW-0963">Cytoplasm</keyword>
<dbReference type="SUPFAM" id="SSF50978">
    <property type="entry name" value="WD40 repeat-like"/>
    <property type="match status" value="1"/>
</dbReference>
<dbReference type="GeneID" id="6758020"/>
<dbReference type="PROSITE" id="PS50082">
    <property type="entry name" value="WD_REPEATS_2"/>
    <property type="match status" value="1"/>
</dbReference>
<evidence type="ECO:0000256" key="1">
    <source>
        <dbReference type="ARBA" id="ARBA00004123"/>
    </source>
</evidence>
<evidence type="ECO:0000256" key="6">
    <source>
        <dbReference type="ARBA" id="ARBA00022737"/>
    </source>
</evidence>
<dbReference type="PANTHER" id="PTHR10709:SF2">
    <property type="entry name" value="ACTIN-RELATED PROTEIN 2_3 COMPLEX SUBUNIT"/>
    <property type="match status" value="1"/>
</dbReference>
<keyword evidence="5 11" id="KW-0853">WD repeat</keyword>
<evidence type="ECO:0000256" key="2">
    <source>
        <dbReference type="ARBA" id="ARBA00004245"/>
    </source>
</evidence>
<dbReference type="Gene3D" id="2.130.10.10">
    <property type="entry name" value="YVTN repeat-like/Quinoprotein amine dehydrogenase"/>
    <property type="match status" value="1"/>
</dbReference>
<protein>
    <recommendedName>
        <fullName evidence="10">Actin-related protein 2/3 complex subunit</fullName>
    </recommendedName>
</protein>
<dbReference type="KEGG" id="tad:TRIADDRAFT_60814"/>
<keyword evidence="6" id="KW-0677">Repeat</keyword>
<proteinExistence type="inferred from homology"/>
<dbReference type="PIRSF" id="PIRSF038093">
    <property type="entry name" value="ARP2/3_su1"/>
    <property type="match status" value="1"/>
</dbReference>
<dbReference type="PROSITE" id="PS50294">
    <property type="entry name" value="WD_REPEATS_REGION"/>
    <property type="match status" value="1"/>
</dbReference>
<dbReference type="PANTHER" id="PTHR10709">
    <property type="entry name" value="ACTIN-RELATED PROTEIN 2/3 COMPLEX SUBUNIT 1"/>
    <property type="match status" value="1"/>
</dbReference>
<dbReference type="OrthoDB" id="406844at2759"/>
<dbReference type="Pfam" id="PF00400">
    <property type="entry name" value="WD40"/>
    <property type="match status" value="2"/>
</dbReference>
<evidence type="ECO:0000256" key="3">
    <source>
        <dbReference type="ARBA" id="ARBA00006260"/>
    </source>
</evidence>
<dbReference type="FunFam" id="2.130.10.10:FF:000030">
    <property type="entry name" value="Actin-related protein 2/3 complex subunit"/>
    <property type="match status" value="1"/>
</dbReference>
<organism evidence="12 13">
    <name type="scientific">Trichoplax adhaerens</name>
    <name type="common">Trichoplax reptans</name>
    <dbReference type="NCBI Taxonomy" id="10228"/>
    <lineage>
        <taxon>Eukaryota</taxon>
        <taxon>Metazoa</taxon>
        <taxon>Placozoa</taxon>
        <taxon>Uniplacotomia</taxon>
        <taxon>Trichoplacea</taxon>
        <taxon>Trichoplacidae</taxon>
        <taxon>Trichoplax</taxon>
    </lineage>
</organism>
<dbReference type="InterPro" id="IPR015943">
    <property type="entry name" value="WD40/YVTN_repeat-like_dom_sf"/>
</dbReference>
<dbReference type="HOGENOM" id="CLU_034396_1_0_1"/>
<dbReference type="CTD" id="6758020"/>
<comment type="subcellular location">
    <subcellularLocation>
        <location evidence="2">Cytoplasm</location>
        <location evidence="2">Cytoskeleton</location>
    </subcellularLocation>
    <subcellularLocation>
        <location evidence="1">Nucleus</location>
    </subcellularLocation>
</comment>
<dbReference type="GO" id="GO:0005885">
    <property type="term" value="C:Arp2/3 protein complex"/>
    <property type="evidence" value="ECO:0000318"/>
    <property type="project" value="GO_Central"/>
</dbReference>
<sequence>MPEVYHTVSSSVVCCAFNSDRSQLALCPNNEEVHIYVKKGASWSLSKVLKEHTEIINGIDWASESDKIVTCSSDRNAYVWKREGNDWKPTLVLLRMNRAATCVKWSPDENKFAVGCGAKLVSICYFEKENDWWVSKHIKKQINSTVLSVDWHPNNILLATGSCDFKCRIFSAYIKEIESKPSPTSWGSKMNFGACMHEFSNSGGGWVHSVSFSFDGKKVAWVGHDSSISVVDSERDNILLTVKSTYLPFASCTWISSNSIVSVGHDCVPYLFSIDGAGNLTFRDALDKKEKKQSENVFSALNKFRDLDRLGSTKSDRSNTSLNSIHQNAIKGVAIARGTKKDCAVFSTFGMDGKIIDWDLKSLEQSIAGLKIA</sequence>
<keyword evidence="13" id="KW-1185">Reference proteome</keyword>
<evidence type="ECO:0000313" key="13">
    <source>
        <dbReference type="Proteomes" id="UP000009022"/>
    </source>
</evidence>
<dbReference type="GO" id="GO:0051015">
    <property type="term" value="F:actin filament binding"/>
    <property type="evidence" value="ECO:0000318"/>
    <property type="project" value="GO_Central"/>
</dbReference>
<keyword evidence="7 10" id="KW-0009">Actin-binding</keyword>
<dbReference type="FunCoup" id="B3S988">
    <property type="interactions" value="2138"/>
</dbReference>
<evidence type="ECO:0000256" key="8">
    <source>
        <dbReference type="ARBA" id="ARBA00023212"/>
    </source>
</evidence>
<evidence type="ECO:0000256" key="11">
    <source>
        <dbReference type="PROSITE-ProRule" id="PRU00221"/>
    </source>
</evidence>
<dbReference type="GO" id="GO:0034314">
    <property type="term" value="P:Arp2/3 complex-mediated actin nucleation"/>
    <property type="evidence" value="ECO:0000318"/>
    <property type="project" value="GO_Central"/>
</dbReference>
<keyword evidence="8 10" id="KW-0206">Cytoskeleton</keyword>
<dbReference type="eggNOG" id="KOG1523">
    <property type="taxonomic scope" value="Eukaryota"/>
</dbReference>
<evidence type="ECO:0000256" key="10">
    <source>
        <dbReference type="PIRNR" id="PIRNR038093"/>
    </source>
</evidence>
<evidence type="ECO:0000256" key="9">
    <source>
        <dbReference type="ARBA" id="ARBA00023242"/>
    </source>
</evidence>
<accession>B3S988</accession>
<dbReference type="STRING" id="10228.B3S988"/>
<dbReference type="Proteomes" id="UP000009022">
    <property type="component" value="Unassembled WGS sequence"/>
</dbReference>
<dbReference type="AlphaFoldDB" id="B3S988"/>
<dbReference type="RefSeq" id="XP_002116860.1">
    <property type="nucleotide sequence ID" value="XM_002116824.1"/>
</dbReference>
<dbReference type="InParanoid" id="B3S988"/>
<dbReference type="PhylomeDB" id="B3S988"/>
<evidence type="ECO:0000313" key="12">
    <source>
        <dbReference type="EMBL" id="EDV20660.1"/>
    </source>
</evidence>
<dbReference type="GO" id="GO:0005634">
    <property type="term" value="C:nucleus"/>
    <property type="evidence" value="ECO:0007669"/>
    <property type="project" value="UniProtKB-SubCell"/>
</dbReference>
<comment type="function">
    <text evidence="10">Functions as component of the Arp2/3 complex which is involved in regulation of actin polymerization and together with an activating nucleation-promoting factor (NPF) mediates the formation of branched actin networks.</text>
</comment>
<feature type="repeat" description="WD" evidence="11">
    <location>
        <begin position="49"/>
        <end position="81"/>
    </location>
</feature>
<comment type="similarity">
    <text evidence="3 10">Belongs to the WD repeat ARPC1 family.</text>
</comment>
<name>B3S988_TRIAD</name>